<dbReference type="EMBL" id="JBHUMM010000013">
    <property type="protein sequence ID" value="MFD2671576.1"/>
    <property type="molecule type" value="Genomic_DNA"/>
</dbReference>
<dbReference type="InterPro" id="IPR014043">
    <property type="entry name" value="Acyl_transferase_dom"/>
</dbReference>
<dbReference type="SUPFAM" id="SSF55048">
    <property type="entry name" value="Probable ACP-binding domain of malonyl-CoA ACP transacylase"/>
    <property type="match status" value="1"/>
</dbReference>
<feature type="compositionally biased region" description="Low complexity" evidence="5">
    <location>
        <begin position="301"/>
        <end position="323"/>
    </location>
</feature>
<evidence type="ECO:0000259" key="6">
    <source>
        <dbReference type="SMART" id="SM00827"/>
    </source>
</evidence>
<dbReference type="PANTHER" id="PTHR42681">
    <property type="entry name" value="MALONYL-COA-ACYL CARRIER PROTEIN TRANSACYLASE, MITOCHONDRIAL"/>
    <property type="match status" value="1"/>
</dbReference>
<dbReference type="Proteomes" id="UP001597497">
    <property type="component" value="Unassembled WGS sequence"/>
</dbReference>
<comment type="caution">
    <text evidence="7">The sequence shown here is derived from an EMBL/GenBank/DDBJ whole genome shotgun (WGS) entry which is preliminary data.</text>
</comment>
<dbReference type="InterPro" id="IPR016036">
    <property type="entry name" value="Malonyl_transacylase_ACP-bd"/>
</dbReference>
<organism evidence="7 8">
    <name type="scientific">Marinicrinis sediminis</name>
    <dbReference type="NCBI Taxonomy" id="1652465"/>
    <lineage>
        <taxon>Bacteria</taxon>
        <taxon>Bacillati</taxon>
        <taxon>Bacillota</taxon>
        <taxon>Bacilli</taxon>
        <taxon>Bacillales</taxon>
        <taxon>Paenibacillaceae</taxon>
    </lineage>
</organism>
<dbReference type="Gene3D" id="3.40.366.10">
    <property type="entry name" value="Malonyl-Coenzyme A Acyl Carrier Protein, domain 2"/>
    <property type="match status" value="1"/>
</dbReference>
<evidence type="ECO:0000313" key="7">
    <source>
        <dbReference type="EMBL" id="MFD2671576.1"/>
    </source>
</evidence>
<sequence length="419" mass="46680">MKQAAFLFPGQGSQYVGMGKAFWDQDTNARRRFEEANDLLGFDLQSLCLEGSVERLNQTQYAQTAIFTVSVMAYEHYTQRHEWQPAFMAGHSLGEYTAISCSGALPFADAIRLVRQRGILMEEASLNGSGIMVAVTGASQQELEEWCRKVSTSVQPVGIACHNSDQQCVLSGHPDAMRLVMDKLEQLGCKTYRLPVSGPFHSPLMQQAADKMRTLLDQTEFLPFQYPVLSNVTAEPYPRHKADIVEHLVRQMVQPVKWRDTMHYLQAQGIERVQELGPGKVLSRLFSRAIPAIQAFSYEQPSSPISSTSPKTSTTSPKTSASTISSTTSTISVQPIASKIEYCYMKAVVTPNRCELPDQQSATIFHLCAQLRLMLEQIDQGQLLPSLAQVEQAMELLETVLITKNATPEERNQALSNLR</sequence>
<comment type="catalytic activity">
    <reaction evidence="4">
        <text>holo-[ACP] + malonyl-CoA = malonyl-[ACP] + CoA</text>
        <dbReference type="Rhea" id="RHEA:41792"/>
        <dbReference type="Rhea" id="RHEA-COMP:9623"/>
        <dbReference type="Rhea" id="RHEA-COMP:9685"/>
        <dbReference type="ChEBI" id="CHEBI:57287"/>
        <dbReference type="ChEBI" id="CHEBI:57384"/>
        <dbReference type="ChEBI" id="CHEBI:64479"/>
        <dbReference type="ChEBI" id="CHEBI:78449"/>
        <dbReference type="EC" id="2.3.1.39"/>
    </reaction>
</comment>
<dbReference type="Pfam" id="PF00698">
    <property type="entry name" value="Acyl_transf_1"/>
    <property type="match status" value="1"/>
</dbReference>
<evidence type="ECO:0000256" key="1">
    <source>
        <dbReference type="ARBA" id="ARBA00013258"/>
    </source>
</evidence>
<dbReference type="InterPro" id="IPR001227">
    <property type="entry name" value="Ac_transferase_dom_sf"/>
</dbReference>
<dbReference type="RefSeq" id="WP_379929051.1">
    <property type="nucleotide sequence ID" value="NZ_JBHUMM010000013.1"/>
</dbReference>
<dbReference type="InterPro" id="IPR050858">
    <property type="entry name" value="Mal-CoA-ACP_Trans/PKS_FabD"/>
</dbReference>
<reference evidence="8" key="1">
    <citation type="journal article" date="2019" name="Int. J. Syst. Evol. Microbiol.">
        <title>The Global Catalogue of Microorganisms (GCM) 10K type strain sequencing project: providing services to taxonomists for standard genome sequencing and annotation.</title>
        <authorList>
            <consortium name="The Broad Institute Genomics Platform"/>
            <consortium name="The Broad Institute Genome Sequencing Center for Infectious Disease"/>
            <person name="Wu L."/>
            <person name="Ma J."/>
        </authorList>
    </citation>
    <scope>NUCLEOTIDE SEQUENCE [LARGE SCALE GENOMIC DNA]</scope>
    <source>
        <strain evidence="8">KCTC 33676</strain>
    </source>
</reference>
<accession>A0ABW5R9Z0</accession>
<dbReference type="SUPFAM" id="SSF52151">
    <property type="entry name" value="FabD/lysophospholipase-like"/>
    <property type="match status" value="1"/>
</dbReference>
<proteinExistence type="predicted"/>
<dbReference type="InterPro" id="IPR004410">
    <property type="entry name" value="Malonyl_CoA-ACP_transAc_FabD"/>
</dbReference>
<dbReference type="PANTHER" id="PTHR42681:SF1">
    <property type="entry name" value="MALONYL-COA-ACYL CARRIER PROTEIN TRANSACYLASE, MITOCHONDRIAL"/>
    <property type="match status" value="1"/>
</dbReference>
<evidence type="ECO:0000313" key="8">
    <source>
        <dbReference type="Proteomes" id="UP001597497"/>
    </source>
</evidence>
<evidence type="ECO:0000256" key="4">
    <source>
        <dbReference type="ARBA" id="ARBA00048462"/>
    </source>
</evidence>
<feature type="domain" description="Malonyl-CoA:ACP transacylase (MAT)" evidence="6">
    <location>
        <begin position="7"/>
        <end position="312"/>
    </location>
</feature>
<evidence type="ECO:0000256" key="2">
    <source>
        <dbReference type="ARBA" id="ARBA00022679"/>
    </source>
</evidence>
<keyword evidence="3 7" id="KW-0012">Acyltransferase</keyword>
<protein>
    <recommendedName>
        <fullName evidence="1">[acyl-carrier-protein] S-malonyltransferase</fullName>
        <ecNumber evidence="1">2.3.1.39</ecNumber>
    </recommendedName>
</protein>
<evidence type="ECO:0000256" key="5">
    <source>
        <dbReference type="SAM" id="MobiDB-lite"/>
    </source>
</evidence>
<evidence type="ECO:0000256" key="3">
    <source>
        <dbReference type="ARBA" id="ARBA00023315"/>
    </source>
</evidence>
<feature type="region of interest" description="Disordered" evidence="5">
    <location>
        <begin position="300"/>
        <end position="323"/>
    </location>
</feature>
<dbReference type="EC" id="2.3.1.39" evidence="1"/>
<dbReference type="NCBIfam" id="TIGR00128">
    <property type="entry name" value="fabD"/>
    <property type="match status" value="1"/>
</dbReference>
<dbReference type="Gene3D" id="3.30.70.250">
    <property type="entry name" value="Malonyl-CoA ACP transacylase, ACP-binding"/>
    <property type="match status" value="1"/>
</dbReference>
<keyword evidence="8" id="KW-1185">Reference proteome</keyword>
<dbReference type="SMART" id="SM00827">
    <property type="entry name" value="PKS_AT"/>
    <property type="match status" value="1"/>
</dbReference>
<keyword evidence="2 7" id="KW-0808">Transferase</keyword>
<dbReference type="InterPro" id="IPR016035">
    <property type="entry name" value="Acyl_Trfase/lysoPLipase"/>
</dbReference>
<name>A0ABW5R9Z0_9BACL</name>
<gene>
    <name evidence="7" type="primary">fabD</name>
    <name evidence="7" type="ORF">ACFSUC_08160</name>
</gene>
<dbReference type="GO" id="GO:0004314">
    <property type="term" value="F:[acyl-carrier-protein] S-malonyltransferase activity"/>
    <property type="evidence" value="ECO:0007669"/>
    <property type="project" value="UniProtKB-EC"/>
</dbReference>